<dbReference type="InterPro" id="IPR036852">
    <property type="entry name" value="Peptidase_S8/S53_dom_sf"/>
</dbReference>
<evidence type="ECO:0000313" key="10">
    <source>
        <dbReference type="Proteomes" id="UP000612055"/>
    </source>
</evidence>
<protein>
    <recommendedName>
        <fullName evidence="8">Peptidase S8/S53 domain-containing protein</fullName>
    </recommendedName>
</protein>
<evidence type="ECO:0000256" key="3">
    <source>
        <dbReference type="ARBA" id="ARBA00022801"/>
    </source>
</evidence>
<dbReference type="InterPro" id="IPR023828">
    <property type="entry name" value="Peptidase_S8_Ser-AS"/>
</dbReference>
<comment type="caution">
    <text evidence="9">The sequence shown here is derived from an EMBL/GenBank/DDBJ whole genome shotgun (WGS) entry which is preliminary data.</text>
</comment>
<dbReference type="Proteomes" id="UP000612055">
    <property type="component" value="Unassembled WGS sequence"/>
</dbReference>
<keyword evidence="10" id="KW-1185">Reference proteome</keyword>
<evidence type="ECO:0000256" key="6">
    <source>
        <dbReference type="SAM" id="MobiDB-lite"/>
    </source>
</evidence>
<dbReference type="PRINTS" id="PR00723">
    <property type="entry name" value="SUBTILISIN"/>
</dbReference>
<dbReference type="OrthoDB" id="371436at2759"/>
<name>A0A835XN76_9CHLO</name>
<dbReference type="PANTHER" id="PTHR43806:SF11">
    <property type="entry name" value="CEREVISIN-RELATED"/>
    <property type="match status" value="1"/>
</dbReference>
<feature type="compositionally biased region" description="Low complexity" evidence="6">
    <location>
        <begin position="120"/>
        <end position="134"/>
    </location>
</feature>
<feature type="domain" description="Peptidase S8/S53" evidence="8">
    <location>
        <begin position="174"/>
        <end position="491"/>
    </location>
</feature>
<evidence type="ECO:0000259" key="8">
    <source>
        <dbReference type="Pfam" id="PF00082"/>
    </source>
</evidence>
<gene>
    <name evidence="9" type="ORF">HYH03_015961</name>
</gene>
<dbReference type="PANTHER" id="PTHR43806">
    <property type="entry name" value="PEPTIDASE S8"/>
    <property type="match status" value="1"/>
</dbReference>
<dbReference type="Pfam" id="PF00082">
    <property type="entry name" value="Peptidase_S8"/>
    <property type="match status" value="1"/>
</dbReference>
<dbReference type="AlphaFoldDB" id="A0A835XN76"/>
<evidence type="ECO:0000313" key="9">
    <source>
        <dbReference type="EMBL" id="KAG2485286.1"/>
    </source>
</evidence>
<feature type="active site" description="Charge relay system" evidence="5">
    <location>
        <position position="440"/>
    </location>
</feature>
<feature type="active site" description="Charge relay system" evidence="5">
    <location>
        <position position="218"/>
    </location>
</feature>
<proteinExistence type="inferred from homology"/>
<keyword evidence="4 5" id="KW-0720">Serine protease</keyword>
<dbReference type="InterPro" id="IPR015500">
    <property type="entry name" value="Peptidase_S8_subtilisin-rel"/>
</dbReference>
<evidence type="ECO:0000256" key="1">
    <source>
        <dbReference type="ARBA" id="ARBA00011073"/>
    </source>
</evidence>
<evidence type="ECO:0000256" key="2">
    <source>
        <dbReference type="ARBA" id="ARBA00022670"/>
    </source>
</evidence>
<keyword evidence="2 5" id="KW-0645">Protease</keyword>
<dbReference type="InterPro" id="IPR000209">
    <property type="entry name" value="Peptidase_S8/S53_dom"/>
</dbReference>
<organism evidence="9 10">
    <name type="scientific">Edaphochlamys debaryana</name>
    <dbReference type="NCBI Taxonomy" id="47281"/>
    <lineage>
        <taxon>Eukaryota</taxon>
        <taxon>Viridiplantae</taxon>
        <taxon>Chlorophyta</taxon>
        <taxon>core chlorophytes</taxon>
        <taxon>Chlorophyceae</taxon>
        <taxon>CS clade</taxon>
        <taxon>Chlamydomonadales</taxon>
        <taxon>Chlamydomonadales incertae sedis</taxon>
        <taxon>Edaphochlamys</taxon>
    </lineage>
</organism>
<feature type="signal peptide" evidence="7">
    <location>
        <begin position="1"/>
        <end position="22"/>
    </location>
</feature>
<keyword evidence="3 5" id="KW-0378">Hydrolase</keyword>
<comment type="similarity">
    <text evidence="1 5">Belongs to the peptidase S8 family.</text>
</comment>
<keyword evidence="7" id="KW-0732">Signal</keyword>
<dbReference type="GO" id="GO:0006508">
    <property type="term" value="P:proteolysis"/>
    <property type="evidence" value="ECO:0007669"/>
    <property type="project" value="UniProtKB-KW"/>
</dbReference>
<sequence length="518" mass="53272">MRLPVLLLVLPAFLALLSCADSRQLKQQAPEVKFLIGFAGTPARVELDAAVSAAGCSLGDFLSVDAGIATAKCPAGVRLSTSTPGFTGLGVNLVAQDVHFTLSEDTQSAIAEPLTSQRRTSASAGTTTTGSATTNGFYTGPITGEPNDPLWAYQWAPRSIEAPKAWAQGINGRCVRVGVVDGYFGTLNPDIKNKFDTNVSKSFADISFETDPVGGVPHGQWVSGVIGAEANNGWSVMGVAYGSTLLGVQVFGSSSGAPFSTIVEGILYAAQRKDKGGAGADIINLSLGALGTKNADPGVEPGAGPIIGLLNKAFAFANKNGVLVVAAAGNNYFNLNTPGPFLSTPCEQANVLCVAANGPVGICPVCSSPTSDVDCAFPPGLDFQNANYSRLASYTNFGLTVDVTAPGGDIMLRGIRPCWGDDKVVTTGPVDVTNWVAGTSFSAPHVSALAALYIQKAAMDKGVLESELCSPGRTKTFISPGQVKRAILSGAVLPPGKVGDMKKLFGAGIINVPRTLGL</sequence>
<dbReference type="PROSITE" id="PS51257">
    <property type="entry name" value="PROKAR_LIPOPROTEIN"/>
    <property type="match status" value="1"/>
</dbReference>
<accession>A0A835XN76</accession>
<dbReference type="EMBL" id="JAEHOE010000132">
    <property type="protein sequence ID" value="KAG2485286.1"/>
    <property type="molecule type" value="Genomic_DNA"/>
</dbReference>
<feature type="chain" id="PRO_5033020531" description="Peptidase S8/S53 domain-containing protein" evidence="7">
    <location>
        <begin position="23"/>
        <end position="518"/>
    </location>
</feature>
<dbReference type="SUPFAM" id="SSF52743">
    <property type="entry name" value="Subtilisin-like"/>
    <property type="match status" value="1"/>
</dbReference>
<evidence type="ECO:0000256" key="5">
    <source>
        <dbReference type="PROSITE-ProRule" id="PRU01240"/>
    </source>
</evidence>
<dbReference type="PROSITE" id="PS00138">
    <property type="entry name" value="SUBTILASE_SER"/>
    <property type="match status" value="1"/>
</dbReference>
<evidence type="ECO:0000256" key="7">
    <source>
        <dbReference type="SAM" id="SignalP"/>
    </source>
</evidence>
<dbReference type="Gene3D" id="3.40.50.200">
    <property type="entry name" value="Peptidase S8/S53 domain"/>
    <property type="match status" value="1"/>
</dbReference>
<dbReference type="PROSITE" id="PS51892">
    <property type="entry name" value="SUBTILASE"/>
    <property type="match status" value="1"/>
</dbReference>
<dbReference type="InterPro" id="IPR050131">
    <property type="entry name" value="Peptidase_S8_subtilisin-like"/>
</dbReference>
<dbReference type="GO" id="GO:0004252">
    <property type="term" value="F:serine-type endopeptidase activity"/>
    <property type="evidence" value="ECO:0007669"/>
    <property type="project" value="UniProtKB-UniRule"/>
</dbReference>
<evidence type="ECO:0000256" key="4">
    <source>
        <dbReference type="ARBA" id="ARBA00022825"/>
    </source>
</evidence>
<reference evidence="9" key="1">
    <citation type="journal article" date="2020" name="bioRxiv">
        <title>Comparative genomics of Chlamydomonas.</title>
        <authorList>
            <person name="Craig R.J."/>
            <person name="Hasan A.R."/>
            <person name="Ness R.W."/>
            <person name="Keightley P.D."/>
        </authorList>
    </citation>
    <scope>NUCLEOTIDE SEQUENCE</scope>
    <source>
        <strain evidence="9">CCAP 11/70</strain>
    </source>
</reference>
<feature type="region of interest" description="Disordered" evidence="6">
    <location>
        <begin position="115"/>
        <end position="140"/>
    </location>
</feature>
<feature type="active site" description="Charge relay system" evidence="5">
    <location>
        <position position="181"/>
    </location>
</feature>